<dbReference type="Pfam" id="PF22564">
    <property type="entry name" value="HAAS"/>
    <property type="match status" value="1"/>
</dbReference>
<dbReference type="AlphaFoldDB" id="A0A2S5GD33"/>
<keyword evidence="1" id="KW-0812">Transmembrane</keyword>
<dbReference type="RefSeq" id="WP_104057655.1">
    <property type="nucleotide sequence ID" value="NZ_PREZ01000003.1"/>
</dbReference>
<dbReference type="OrthoDB" id="116789at2"/>
<reference evidence="2 3" key="1">
    <citation type="submission" date="2018-02" db="EMBL/GenBank/DDBJ databases">
        <title>Jeotgalibacillus proteolyticum sp. nov. a protease producing bacterium isolated from ocean sediments of Laizhou Bay.</title>
        <authorList>
            <person name="Li Y."/>
        </authorList>
    </citation>
    <scope>NUCLEOTIDE SEQUENCE [LARGE SCALE GENOMIC DNA]</scope>
    <source>
        <strain evidence="2 3">22-7</strain>
    </source>
</reference>
<keyword evidence="1" id="KW-0472">Membrane</keyword>
<feature type="transmembrane region" description="Helical" evidence="1">
    <location>
        <begin position="298"/>
        <end position="316"/>
    </location>
</feature>
<feature type="transmembrane region" description="Helical" evidence="1">
    <location>
        <begin position="83"/>
        <end position="104"/>
    </location>
</feature>
<comment type="caution">
    <text evidence="2">The sequence shown here is derived from an EMBL/GenBank/DDBJ whole genome shotgun (WGS) entry which is preliminary data.</text>
</comment>
<gene>
    <name evidence="2" type="ORF">C4B60_08960</name>
</gene>
<name>A0A2S5GD33_9BACL</name>
<accession>A0A2S5GD33</accession>
<evidence type="ECO:0000313" key="2">
    <source>
        <dbReference type="EMBL" id="PPA70906.1"/>
    </source>
</evidence>
<evidence type="ECO:0000313" key="3">
    <source>
        <dbReference type="Proteomes" id="UP000239047"/>
    </source>
</evidence>
<feature type="transmembrane region" description="Helical" evidence="1">
    <location>
        <begin position="177"/>
        <end position="198"/>
    </location>
</feature>
<dbReference type="Proteomes" id="UP000239047">
    <property type="component" value="Unassembled WGS sequence"/>
</dbReference>
<keyword evidence="3" id="KW-1185">Reference proteome</keyword>
<feature type="transmembrane region" description="Helical" evidence="1">
    <location>
        <begin position="124"/>
        <end position="143"/>
    </location>
</feature>
<feature type="transmembrane region" description="Helical" evidence="1">
    <location>
        <begin position="218"/>
        <end position="239"/>
    </location>
</feature>
<keyword evidence="1" id="KW-1133">Transmembrane helix</keyword>
<dbReference type="EMBL" id="PREZ01000003">
    <property type="protein sequence ID" value="PPA70906.1"/>
    <property type="molecule type" value="Genomic_DNA"/>
</dbReference>
<proteinExistence type="predicted"/>
<sequence length="333" mass="37762">MNLIELYVHEVTRRLPEKTREDIALELYSTIQDMLPDNPSEELIKEELAKLGNPAQLASKYRDHPRHLIGPAFYDHYLTILKMTIPIALVVVLATQVMVAISGYTGETPIIQSIVDAGLNTAGSAFNIIVHTFFWITLVFFTIERSFAASDQNMSFPDSSWKPDDLKKLSSVPKKKAISKASVFGSLLWTAIWAGIYFNATHIIAVFNDGIPVLNQDVLLAFWPLVVILIAIEVALLIYKWVLGQWTNRLAFMNVIYNILFVALFTFIITRPDLLNQEFIPYLTELLNQSQTTNTVNWIIWSSIITLIIFSVIDSFEGFRKAKIRVSNLFTSS</sequence>
<protein>
    <submittedName>
        <fullName evidence="2">Uncharacterized protein</fullName>
    </submittedName>
</protein>
<feature type="transmembrane region" description="Helical" evidence="1">
    <location>
        <begin position="251"/>
        <end position="269"/>
    </location>
</feature>
<organism evidence="2 3">
    <name type="scientific">Jeotgalibacillus proteolyticus</name>
    <dbReference type="NCBI Taxonomy" id="2082395"/>
    <lineage>
        <taxon>Bacteria</taxon>
        <taxon>Bacillati</taxon>
        <taxon>Bacillota</taxon>
        <taxon>Bacilli</taxon>
        <taxon>Bacillales</taxon>
        <taxon>Caryophanaceae</taxon>
        <taxon>Jeotgalibacillus</taxon>
    </lineage>
</organism>
<evidence type="ECO:0000256" key="1">
    <source>
        <dbReference type="SAM" id="Phobius"/>
    </source>
</evidence>